<feature type="disulfide bond" evidence="18">
    <location>
        <begin position="478"/>
        <end position="487"/>
    </location>
</feature>
<dbReference type="Pfam" id="PF00200">
    <property type="entry name" value="Disintegrin"/>
    <property type="match status" value="1"/>
</dbReference>
<evidence type="ECO:0000256" key="11">
    <source>
        <dbReference type="ARBA" id="ARBA00023157"/>
    </source>
</evidence>
<dbReference type="GO" id="GO:0007155">
    <property type="term" value="P:cell adhesion"/>
    <property type="evidence" value="ECO:0007669"/>
    <property type="project" value="UniProtKB-KW"/>
</dbReference>
<evidence type="ECO:0000256" key="6">
    <source>
        <dbReference type="ARBA" id="ARBA00022692"/>
    </source>
</evidence>
<comment type="subunit">
    <text evidence="2">Heterodimer with ADAM1/fertilin subunit alpha.</text>
</comment>
<dbReference type="GO" id="GO:0006508">
    <property type="term" value="P:proteolysis"/>
    <property type="evidence" value="ECO:0007669"/>
    <property type="project" value="InterPro"/>
</dbReference>
<dbReference type="GO" id="GO:0005886">
    <property type="term" value="C:plasma membrane"/>
    <property type="evidence" value="ECO:0007669"/>
    <property type="project" value="TreeGrafter"/>
</dbReference>
<evidence type="ECO:0000256" key="4">
    <source>
        <dbReference type="ARBA" id="ARBA00022536"/>
    </source>
</evidence>
<dbReference type="Proteomes" id="UP000694411">
    <property type="component" value="Chromosome 8"/>
</dbReference>
<evidence type="ECO:0000256" key="20">
    <source>
        <dbReference type="SAM" id="Phobius"/>
    </source>
</evidence>
<dbReference type="InterPro" id="IPR036436">
    <property type="entry name" value="Disintegrin_dom_sf"/>
</dbReference>
<evidence type="ECO:0000256" key="12">
    <source>
        <dbReference type="ARBA" id="ARBA00023180"/>
    </source>
</evidence>
<dbReference type="PROSITE" id="PS50214">
    <property type="entry name" value="DISINTEGRIN_2"/>
    <property type="match status" value="1"/>
</dbReference>
<protein>
    <recommendedName>
        <fullName evidence="3">Disintegrin and metalloproteinase domain-containing protein 2</fullName>
    </recommendedName>
    <alternativeName>
        <fullName evidence="14">Fertilin subunit beta</fullName>
    </alternativeName>
    <alternativeName>
        <fullName evidence="16">PH-30</fullName>
    </alternativeName>
    <alternativeName>
        <fullName evidence="15">PH30-beta</fullName>
    </alternativeName>
</protein>
<feature type="domain" description="Disintegrin" evidence="23">
    <location>
        <begin position="258"/>
        <end position="346"/>
    </location>
</feature>
<dbReference type="PANTHER" id="PTHR11905">
    <property type="entry name" value="ADAM A DISINTEGRIN AND METALLOPROTEASE DOMAIN"/>
    <property type="match status" value="1"/>
</dbReference>
<name>A0A8D2EYH2_THEGE</name>
<dbReference type="PROSITE" id="PS00427">
    <property type="entry name" value="DISINTEGRIN_1"/>
    <property type="match status" value="1"/>
</dbReference>
<reference evidence="25" key="2">
    <citation type="submission" date="2025-08" db="UniProtKB">
        <authorList>
            <consortium name="Ensembl"/>
        </authorList>
    </citation>
    <scope>IDENTIFICATION</scope>
</reference>
<evidence type="ECO:0000256" key="18">
    <source>
        <dbReference type="PROSITE-ProRule" id="PRU00076"/>
    </source>
</evidence>
<evidence type="ECO:0000256" key="8">
    <source>
        <dbReference type="ARBA" id="ARBA00022889"/>
    </source>
</evidence>
<evidence type="ECO:0000256" key="19">
    <source>
        <dbReference type="PROSITE-ProRule" id="PRU00276"/>
    </source>
</evidence>
<evidence type="ECO:0000256" key="13">
    <source>
        <dbReference type="ARBA" id="ARBA00025231"/>
    </source>
</evidence>
<keyword evidence="9 20" id="KW-1133">Transmembrane helix</keyword>
<reference evidence="25" key="3">
    <citation type="submission" date="2025-09" db="UniProtKB">
        <authorList>
            <consortium name="Ensembl"/>
        </authorList>
    </citation>
    <scope>IDENTIFICATION</scope>
</reference>
<keyword evidence="10 20" id="KW-0472">Membrane</keyword>
<evidence type="ECO:0000256" key="2">
    <source>
        <dbReference type="ARBA" id="ARBA00011609"/>
    </source>
</evidence>
<sequence length="578" mass="64672">MWRVLFLLSGLGGLWMDSNFDSLPVQITVPEKIRSIIKEEIESQVSYKIVIEGKPYTVNLMQKNFLSHNFRVYSYNGTGIMKPLDQDFQNFCHYQGYIEGYPKSVAMVSTCTGLRGLLQFENVSYGIEPLESSVGFEHVIYQVKHKKADVSLYNEKDIESRDLSFKLQSIEHPRTISLESLAVILAQLLSLSMGIPYDDINQCQCSAAVCIMNPEAIHFSGVKIFSNCSIEDFAHFISKQKSQCLHNQPRLDPFFKQQAVCGNAKLEAGEECDCGTQQNCFLLGECCDTATCRFKAGSNCAEGPCCENCLFMSQERVCRPSFDECDLPEYCNGTSASCPENHFIQTGHPCGPNQWVCIDGVCMSGDKQCMDTFGGEAQFGPTECYSYLNSKTDVSGNCGIGDSGYIQCEADGHLCVAVEFASDHEDSHKMWIKDGTSCGSNKVCKNQRCVSSSYLGYDCTTDKCNHRGVCNNKKHCHCSASYLPPDCSVQSDTSPGGSIDSGNFPLVAVPARLPERRHMENVYHSKPMRWPLFLFIPFFIIFCVLIAIMVKVHFQRKKWRTEDYSSDEQPESESEPKG</sequence>
<dbReference type="FunFam" id="4.10.70.10:FF:000001">
    <property type="entry name" value="Disintegrin and metalloproteinase domain-containing protein 22"/>
    <property type="match status" value="1"/>
</dbReference>
<dbReference type="PROSITE" id="PS50215">
    <property type="entry name" value="ADAM_MEPRO"/>
    <property type="match status" value="1"/>
</dbReference>
<dbReference type="SUPFAM" id="SSF55486">
    <property type="entry name" value="Metalloproteases ('zincins'), catalytic domain"/>
    <property type="match status" value="1"/>
</dbReference>
<dbReference type="GO" id="GO:0008584">
    <property type="term" value="P:male gonad development"/>
    <property type="evidence" value="ECO:0007669"/>
    <property type="project" value="TreeGrafter"/>
</dbReference>
<comment type="caution">
    <text evidence="18">Lacks conserved residue(s) required for the propagation of feature annotation.</text>
</comment>
<dbReference type="InterPro" id="IPR024079">
    <property type="entry name" value="MetalloPept_cat_dom_sf"/>
</dbReference>
<dbReference type="InterPro" id="IPR000742">
    <property type="entry name" value="EGF"/>
</dbReference>
<keyword evidence="5" id="KW-0597">Phosphoprotein</keyword>
<dbReference type="Pfam" id="PF01562">
    <property type="entry name" value="Pep_M12B_propep"/>
    <property type="match status" value="1"/>
</dbReference>
<evidence type="ECO:0000256" key="16">
    <source>
        <dbReference type="ARBA" id="ARBA00032022"/>
    </source>
</evidence>
<evidence type="ECO:0000256" key="17">
    <source>
        <dbReference type="PROSITE-ProRule" id="PRU00068"/>
    </source>
</evidence>
<organism evidence="25 26">
    <name type="scientific">Theropithecus gelada</name>
    <name type="common">Gelada baboon</name>
    <dbReference type="NCBI Taxonomy" id="9565"/>
    <lineage>
        <taxon>Eukaryota</taxon>
        <taxon>Metazoa</taxon>
        <taxon>Chordata</taxon>
        <taxon>Craniata</taxon>
        <taxon>Vertebrata</taxon>
        <taxon>Euteleostomi</taxon>
        <taxon>Mammalia</taxon>
        <taxon>Eutheria</taxon>
        <taxon>Euarchontoglires</taxon>
        <taxon>Primates</taxon>
        <taxon>Haplorrhini</taxon>
        <taxon>Catarrhini</taxon>
        <taxon>Cercopithecidae</taxon>
        <taxon>Cercopithecinae</taxon>
        <taxon>Theropithecus</taxon>
    </lineage>
</organism>
<dbReference type="Pfam" id="PF01421">
    <property type="entry name" value="Reprolysin"/>
    <property type="match status" value="1"/>
</dbReference>
<dbReference type="SUPFAM" id="SSF57552">
    <property type="entry name" value="Blood coagulation inhibitor (disintegrin)"/>
    <property type="match status" value="1"/>
</dbReference>
<evidence type="ECO:0000313" key="26">
    <source>
        <dbReference type="Proteomes" id="UP000694411"/>
    </source>
</evidence>
<feature type="disulfide bond" evidence="19">
    <location>
        <begin position="205"/>
        <end position="210"/>
    </location>
</feature>
<dbReference type="Gene3D" id="4.10.70.10">
    <property type="entry name" value="Disintegrin domain"/>
    <property type="match status" value="1"/>
</dbReference>
<feature type="chain" id="PRO_5034534640" description="Disintegrin and metalloproteinase domain-containing protein 2" evidence="21">
    <location>
        <begin position="17"/>
        <end position="578"/>
    </location>
</feature>
<dbReference type="PRINTS" id="PR00289">
    <property type="entry name" value="DISINTEGRIN"/>
</dbReference>
<evidence type="ECO:0000259" key="24">
    <source>
        <dbReference type="PROSITE" id="PS50215"/>
    </source>
</evidence>
<dbReference type="GO" id="GO:0007339">
    <property type="term" value="P:binding of sperm to zona pellucida"/>
    <property type="evidence" value="ECO:0007669"/>
    <property type="project" value="TreeGrafter"/>
</dbReference>
<evidence type="ECO:0000256" key="21">
    <source>
        <dbReference type="SAM" id="SignalP"/>
    </source>
</evidence>
<feature type="domain" description="Peptidase M12B" evidence="24">
    <location>
        <begin position="169"/>
        <end position="249"/>
    </location>
</feature>
<dbReference type="Ensembl" id="ENSTGET00000015818.1">
    <property type="protein sequence ID" value="ENSTGEP00000013169.1"/>
    <property type="gene ID" value="ENSTGEG00000010652.1"/>
</dbReference>
<dbReference type="Gene3D" id="3.40.390.10">
    <property type="entry name" value="Collagenase (Catalytic Domain)"/>
    <property type="match status" value="1"/>
</dbReference>
<comment type="function">
    <text evidence="13">Sperm surface membrane protein that may be involved in sperm-egg plasma membrane adhesion and fusion during fertilization. Could have a direct role in sperm-zona binding or migration of sperm from the uterus into the oviduct. Interactions with egg membrane could be mediated via binding between its disintegrin-like domain to one or more integrins receptors on the egg. This is a non catalytic metalloprotease-like protein.</text>
</comment>
<evidence type="ECO:0000256" key="14">
    <source>
        <dbReference type="ARBA" id="ARBA00030994"/>
    </source>
</evidence>
<keyword evidence="8" id="KW-0130">Cell adhesion</keyword>
<feature type="signal peptide" evidence="21">
    <location>
        <begin position="1"/>
        <end position="16"/>
    </location>
</feature>
<keyword evidence="6 20" id="KW-0812">Transmembrane</keyword>
<feature type="disulfide bond" evidence="17">
    <location>
        <begin position="318"/>
        <end position="338"/>
    </location>
</feature>
<evidence type="ECO:0000313" key="25">
    <source>
        <dbReference type="Ensembl" id="ENSTGEP00000013169.1"/>
    </source>
</evidence>
<keyword evidence="4 18" id="KW-0245">EGF-like domain</keyword>
<evidence type="ECO:0000256" key="7">
    <source>
        <dbReference type="ARBA" id="ARBA00022729"/>
    </source>
</evidence>
<dbReference type="InterPro" id="IPR018358">
    <property type="entry name" value="Disintegrin_CS"/>
</dbReference>
<evidence type="ECO:0000256" key="15">
    <source>
        <dbReference type="ARBA" id="ARBA00031933"/>
    </source>
</evidence>
<dbReference type="SMART" id="SM00608">
    <property type="entry name" value="ACR"/>
    <property type="match status" value="1"/>
</dbReference>
<keyword evidence="11 18" id="KW-1015">Disulfide bond</keyword>
<evidence type="ECO:0000256" key="10">
    <source>
        <dbReference type="ARBA" id="ARBA00023136"/>
    </source>
</evidence>
<feature type="transmembrane region" description="Helical" evidence="20">
    <location>
        <begin position="530"/>
        <end position="550"/>
    </location>
</feature>
<dbReference type="InterPro" id="IPR001762">
    <property type="entry name" value="Disintegrin_dom"/>
</dbReference>
<keyword evidence="7 21" id="KW-0732">Signal</keyword>
<accession>A0A8D2EYH2</accession>
<dbReference type="InterPro" id="IPR002870">
    <property type="entry name" value="Peptidase_M12B_N"/>
</dbReference>
<proteinExistence type="predicted"/>
<dbReference type="InterPro" id="IPR006586">
    <property type="entry name" value="ADAM_Cys-rich"/>
</dbReference>
<evidence type="ECO:0000256" key="3">
    <source>
        <dbReference type="ARBA" id="ARBA00020159"/>
    </source>
</evidence>
<evidence type="ECO:0000259" key="22">
    <source>
        <dbReference type="PROSITE" id="PS50026"/>
    </source>
</evidence>
<dbReference type="GO" id="GO:0004222">
    <property type="term" value="F:metalloendopeptidase activity"/>
    <property type="evidence" value="ECO:0007669"/>
    <property type="project" value="InterPro"/>
</dbReference>
<dbReference type="AlphaFoldDB" id="A0A8D2EYH2"/>
<keyword evidence="26" id="KW-1185">Reference proteome</keyword>
<feature type="domain" description="EGF-like" evidence="22">
    <location>
        <begin position="455"/>
        <end position="488"/>
    </location>
</feature>
<dbReference type="PANTHER" id="PTHR11905:SF108">
    <property type="entry name" value="DISINTEGRIN AND METALLOPROTEINASE DOMAIN-CONTAINING PROTEIN 2"/>
    <property type="match status" value="1"/>
</dbReference>
<dbReference type="SMART" id="SM00050">
    <property type="entry name" value="DISIN"/>
    <property type="match status" value="1"/>
</dbReference>
<dbReference type="InterPro" id="IPR001590">
    <property type="entry name" value="Peptidase_M12B"/>
</dbReference>
<reference evidence="25" key="1">
    <citation type="submission" date="2018-05" db="EMBL/GenBank/DDBJ databases">
        <title>Whole genome of Theropithecus gelada.</title>
        <authorList>
            <person name="Chiou K.L."/>
            <person name="Snyder-Mackler N."/>
        </authorList>
    </citation>
    <scope>NUCLEOTIDE SEQUENCE [LARGE SCALE GENOMIC DNA]</scope>
</reference>
<evidence type="ECO:0000256" key="9">
    <source>
        <dbReference type="ARBA" id="ARBA00022989"/>
    </source>
</evidence>
<keyword evidence="12" id="KW-0325">Glycoprotein</keyword>
<comment type="subcellular location">
    <subcellularLocation>
        <location evidence="1">Membrane</location>
        <topology evidence="1">Single-pass type I membrane protein</topology>
    </subcellularLocation>
</comment>
<evidence type="ECO:0000256" key="1">
    <source>
        <dbReference type="ARBA" id="ARBA00004479"/>
    </source>
</evidence>
<dbReference type="PROSITE" id="PS50026">
    <property type="entry name" value="EGF_3"/>
    <property type="match status" value="1"/>
</dbReference>
<evidence type="ECO:0000259" key="23">
    <source>
        <dbReference type="PROSITE" id="PS50214"/>
    </source>
</evidence>
<dbReference type="Pfam" id="PF08516">
    <property type="entry name" value="ADAM_CR"/>
    <property type="match status" value="1"/>
</dbReference>
<evidence type="ECO:0000256" key="5">
    <source>
        <dbReference type="ARBA" id="ARBA00022553"/>
    </source>
</evidence>